<accession>W6UJ40</accession>
<dbReference type="GeneID" id="36339259"/>
<keyword evidence="1" id="KW-0418">Kinase</keyword>
<dbReference type="OrthoDB" id="63267at2759"/>
<name>W6UJ40_ECHGR</name>
<sequence>MTLFGEIHPCKILHLREHRNTDGVYAINFLKKDITIQTDNVECIIVEKRVMALQQKPPFIVQLLLLPPNYNASITLSFTCSSNRDPLVEPLPSIKVIRELDLSHHKPVTTPELSVNADFEYFNTSSPKYDKENRTLPRKNNKRLLLEITNYKMSCIDDGHLNEK</sequence>
<dbReference type="STRING" id="6210.W6UJ40"/>
<evidence type="ECO:0000313" key="2">
    <source>
        <dbReference type="Proteomes" id="UP000019149"/>
    </source>
</evidence>
<dbReference type="Proteomes" id="UP000019149">
    <property type="component" value="Unassembled WGS sequence"/>
</dbReference>
<comment type="caution">
    <text evidence="1">The sequence shown here is derived from an EMBL/GenBank/DDBJ whole genome shotgun (WGS) entry which is preliminary data.</text>
</comment>
<dbReference type="GO" id="GO:0016301">
    <property type="term" value="F:kinase activity"/>
    <property type="evidence" value="ECO:0007669"/>
    <property type="project" value="UniProtKB-KW"/>
</dbReference>
<gene>
    <name evidence="1" type="ORF">EGR_03544</name>
</gene>
<organism evidence="1 2">
    <name type="scientific">Echinococcus granulosus</name>
    <name type="common">Hydatid tapeworm</name>
    <dbReference type="NCBI Taxonomy" id="6210"/>
    <lineage>
        <taxon>Eukaryota</taxon>
        <taxon>Metazoa</taxon>
        <taxon>Spiralia</taxon>
        <taxon>Lophotrochozoa</taxon>
        <taxon>Platyhelminthes</taxon>
        <taxon>Cestoda</taxon>
        <taxon>Eucestoda</taxon>
        <taxon>Cyclophyllidea</taxon>
        <taxon>Taeniidae</taxon>
        <taxon>Echinococcus</taxon>
        <taxon>Echinococcus granulosus group</taxon>
    </lineage>
</organism>
<proteinExistence type="predicted"/>
<reference evidence="1 2" key="1">
    <citation type="journal article" date="2013" name="Nat. Genet.">
        <title>The genome of the hydatid tapeworm Echinococcus granulosus.</title>
        <authorList>
            <person name="Zheng H."/>
            <person name="Zhang W."/>
            <person name="Zhang L."/>
            <person name="Zhang Z."/>
            <person name="Li J."/>
            <person name="Lu G."/>
            <person name="Zhu Y."/>
            <person name="Wang Y."/>
            <person name="Huang Y."/>
            <person name="Liu J."/>
            <person name="Kang H."/>
            <person name="Chen J."/>
            <person name="Wang L."/>
            <person name="Chen A."/>
            <person name="Yu S."/>
            <person name="Gao Z."/>
            <person name="Jin L."/>
            <person name="Gu W."/>
            <person name="Wang Z."/>
            <person name="Zhao L."/>
            <person name="Shi B."/>
            <person name="Wen H."/>
            <person name="Lin R."/>
            <person name="Jones M.K."/>
            <person name="Brejova B."/>
            <person name="Vinar T."/>
            <person name="Zhao G."/>
            <person name="McManus D.P."/>
            <person name="Chen Z."/>
            <person name="Zhou Y."/>
            <person name="Wang S."/>
        </authorList>
    </citation>
    <scope>NUCLEOTIDE SEQUENCE [LARGE SCALE GENOMIC DNA]</scope>
</reference>
<evidence type="ECO:0000313" key="1">
    <source>
        <dbReference type="EMBL" id="EUB61480.1"/>
    </source>
</evidence>
<keyword evidence="1" id="KW-0808">Transferase</keyword>
<dbReference type="RefSeq" id="XP_024352676.1">
    <property type="nucleotide sequence ID" value="XM_024492793.1"/>
</dbReference>
<dbReference type="CTD" id="36339259"/>
<dbReference type="EMBL" id="APAU02000019">
    <property type="protein sequence ID" value="EUB61480.1"/>
    <property type="molecule type" value="Genomic_DNA"/>
</dbReference>
<dbReference type="AlphaFoldDB" id="W6UJ40"/>
<protein>
    <submittedName>
        <fullName evidence="1">Calcium-dependent protein kinase C</fullName>
    </submittedName>
</protein>
<dbReference type="KEGG" id="egl:EGR_03544"/>
<dbReference type="Gene3D" id="3.30.200.20">
    <property type="entry name" value="Phosphorylase Kinase, domain 1"/>
    <property type="match status" value="1"/>
</dbReference>
<keyword evidence="2" id="KW-1185">Reference proteome</keyword>